<sequence length="507" mass="58558">MFQESRTLRIHIKRHVELSSLQNEPSSAHNEPESSETSKKSVDISSLKEKYNIRLPRSYKEQTSAPQTLSSLQNEPSSAHNEPESSETSKKSVDISSLKEKYNIRLPRSYKEQTSAPQTVHFSEELESTIPETVDELKTENRKLKKEIAKLKRQNSQMEIDFEEKLEKSQENINQMKDEIDFLANIIQQFESISVRSSPGDSGTESEIIPSKRPKGRKLKSKKIAKTNKGKRVFGNDSEEDTESDDEKNEKDARNEMKTIIKTINSEFNYDQTFTSANNCEIRRKLISELQKSLAPKFRPSVTQLTKWLNSIHKSRRATARMRNSGKLPKDLRRVHANNRQNDLTKWLNSIHKSRRATARMRNSGKLPKDLRRVHANNRQNDKKLRRIKAAKELFRKNDSNIIDYDKESLLRMLADRAFHSPEMSDTDEENRSKTVVNIYDLSWRSAKLKHLLRNVLDLKSASTKAPNWACNEQEDVVYDTEFVQTEGEDEPSFASTSSSKISAEQE</sequence>
<organism evidence="3 4">
    <name type="scientific">Diversispora epigaea</name>
    <dbReference type="NCBI Taxonomy" id="1348612"/>
    <lineage>
        <taxon>Eukaryota</taxon>
        <taxon>Fungi</taxon>
        <taxon>Fungi incertae sedis</taxon>
        <taxon>Mucoromycota</taxon>
        <taxon>Glomeromycotina</taxon>
        <taxon>Glomeromycetes</taxon>
        <taxon>Diversisporales</taxon>
        <taxon>Diversisporaceae</taxon>
        <taxon>Diversispora</taxon>
    </lineage>
</organism>
<proteinExistence type="predicted"/>
<dbReference type="EMBL" id="PQFF01000184">
    <property type="protein sequence ID" value="RHZ76578.1"/>
    <property type="molecule type" value="Genomic_DNA"/>
</dbReference>
<feature type="coiled-coil region" evidence="1">
    <location>
        <begin position="134"/>
        <end position="193"/>
    </location>
</feature>
<feature type="region of interest" description="Disordered" evidence="2">
    <location>
        <begin position="1"/>
        <end position="98"/>
    </location>
</feature>
<feature type="region of interest" description="Disordered" evidence="2">
    <location>
        <begin position="195"/>
        <end position="254"/>
    </location>
</feature>
<feature type="compositionally biased region" description="Polar residues" evidence="2">
    <location>
        <begin position="19"/>
        <end position="29"/>
    </location>
</feature>
<gene>
    <name evidence="3" type="ORF">Glove_196g109</name>
</gene>
<feature type="compositionally biased region" description="Low complexity" evidence="2">
    <location>
        <begin position="493"/>
        <end position="507"/>
    </location>
</feature>
<feature type="compositionally biased region" description="Basic and acidic residues" evidence="2">
    <location>
        <begin position="81"/>
        <end position="98"/>
    </location>
</feature>
<protein>
    <submittedName>
        <fullName evidence="3">Uncharacterized protein</fullName>
    </submittedName>
</protein>
<evidence type="ECO:0000256" key="2">
    <source>
        <dbReference type="SAM" id="MobiDB-lite"/>
    </source>
</evidence>
<dbReference type="STRING" id="1348612.A0A397IQN6"/>
<evidence type="ECO:0000313" key="4">
    <source>
        <dbReference type="Proteomes" id="UP000266861"/>
    </source>
</evidence>
<feature type="compositionally biased region" description="Basic residues" evidence="2">
    <location>
        <begin position="212"/>
        <end position="232"/>
    </location>
</feature>
<feature type="compositionally biased region" description="Polar residues" evidence="2">
    <location>
        <begin position="195"/>
        <end position="205"/>
    </location>
</feature>
<feature type="compositionally biased region" description="Basic and acidic residues" evidence="2">
    <location>
        <begin position="30"/>
        <end position="52"/>
    </location>
</feature>
<keyword evidence="1" id="KW-0175">Coiled coil</keyword>
<comment type="caution">
    <text evidence="3">The sequence shown here is derived from an EMBL/GenBank/DDBJ whole genome shotgun (WGS) entry which is preliminary data.</text>
</comment>
<feature type="compositionally biased region" description="Polar residues" evidence="2">
    <location>
        <begin position="61"/>
        <end position="80"/>
    </location>
</feature>
<accession>A0A397IQN6</accession>
<name>A0A397IQN6_9GLOM</name>
<dbReference type="Proteomes" id="UP000266861">
    <property type="component" value="Unassembled WGS sequence"/>
</dbReference>
<reference evidence="3 4" key="1">
    <citation type="submission" date="2018-08" db="EMBL/GenBank/DDBJ databases">
        <title>Genome and evolution of the arbuscular mycorrhizal fungus Diversispora epigaea (formerly Glomus versiforme) and its bacterial endosymbionts.</title>
        <authorList>
            <person name="Sun X."/>
            <person name="Fei Z."/>
            <person name="Harrison M."/>
        </authorList>
    </citation>
    <scope>NUCLEOTIDE SEQUENCE [LARGE SCALE GENOMIC DNA]</scope>
    <source>
        <strain evidence="3 4">IT104</strain>
    </source>
</reference>
<feature type="region of interest" description="Disordered" evidence="2">
    <location>
        <begin position="483"/>
        <end position="507"/>
    </location>
</feature>
<evidence type="ECO:0000256" key="1">
    <source>
        <dbReference type="SAM" id="Coils"/>
    </source>
</evidence>
<keyword evidence="4" id="KW-1185">Reference proteome</keyword>
<dbReference type="AlphaFoldDB" id="A0A397IQN6"/>
<feature type="compositionally biased region" description="Acidic residues" evidence="2">
    <location>
        <begin position="237"/>
        <end position="247"/>
    </location>
</feature>
<evidence type="ECO:0000313" key="3">
    <source>
        <dbReference type="EMBL" id="RHZ76578.1"/>
    </source>
</evidence>